<feature type="chain" id="PRO_5032545551" evidence="2">
    <location>
        <begin position="21"/>
        <end position="171"/>
    </location>
</feature>
<dbReference type="AlphaFoldDB" id="A0A7S6RDX1"/>
<accession>A0A7S6RDX1</accession>
<evidence type="ECO:0000313" key="3">
    <source>
        <dbReference type="EMBL" id="QOV23154.1"/>
    </source>
</evidence>
<sequence length="171" mass="18446">MKGLLLTVVVWVLISPGVQGETVPTVPTVRDIITRPEVTVPRVPNITPPSITNRRVTPPPYVTIPKQSTTTDVVRISEIYVTTRPTIKIPKITVPSSSVNRPVVGRPAVSTNSIISLPQVTRPNISITQPSVNVPSTTRLQSGVRFNNGNLVSPEPPLPTGEGTFTFTNLD</sequence>
<organism evidence="3 4">
    <name type="scientific">Anabaenopsis elenkinii CCIBt3563</name>
    <dbReference type="NCBI Taxonomy" id="2779889"/>
    <lineage>
        <taxon>Bacteria</taxon>
        <taxon>Bacillati</taxon>
        <taxon>Cyanobacteriota</taxon>
        <taxon>Cyanophyceae</taxon>
        <taxon>Nostocales</taxon>
        <taxon>Nodulariaceae</taxon>
        <taxon>Anabaenopsis</taxon>
    </lineage>
</organism>
<name>A0A7S6RDX1_9CYAN</name>
<dbReference type="Proteomes" id="UP000593846">
    <property type="component" value="Chromosome"/>
</dbReference>
<gene>
    <name evidence="3" type="ORF">IM676_02040</name>
</gene>
<keyword evidence="2" id="KW-0732">Signal</keyword>
<protein>
    <submittedName>
        <fullName evidence="3">Uncharacterized protein</fullName>
    </submittedName>
</protein>
<dbReference type="KEGG" id="aee:IM676_02040"/>
<evidence type="ECO:0000256" key="1">
    <source>
        <dbReference type="SAM" id="MobiDB-lite"/>
    </source>
</evidence>
<feature type="region of interest" description="Disordered" evidence="1">
    <location>
        <begin position="148"/>
        <end position="171"/>
    </location>
</feature>
<evidence type="ECO:0000256" key="2">
    <source>
        <dbReference type="SAM" id="SignalP"/>
    </source>
</evidence>
<feature type="signal peptide" evidence="2">
    <location>
        <begin position="1"/>
        <end position="20"/>
    </location>
</feature>
<evidence type="ECO:0000313" key="4">
    <source>
        <dbReference type="Proteomes" id="UP000593846"/>
    </source>
</evidence>
<reference evidence="4" key="1">
    <citation type="submission" date="2020-10" db="EMBL/GenBank/DDBJ databases">
        <title>Genome-based taxonomic classification of the species Anabaenopsis elenkinii.</title>
        <authorList>
            <person name="Delbaje E."/>
            <person name="Andreote A.P.D."/>
            <person name="Pellegrinetti T.A."/>
            <person name="Cruz R.B."/>
            <person name="Branco L.H.Z."/>
            <person name="Fiore M.F."/>
        </authorList>
    </citation>
    <scope>NUCLEOTIDE SEQUENCE [LARGE SCALE GENOMIC DNA]</scope>
    <source>
        <strain evidence="4">CCIBt3563</strain>
    </source>
</reference>
<keyword evidence="4" id="KW-1185">Reference proteome</keyword>
<proteinExistence type="predicted"/>
<dbReference type="EMBL" id="CP063311">
    <property type="protein sequence ID" value="QOV23154.1"/>
    <property type="molecule type" value="Genomic_DNA"/>
</dbReference>
<dbReference type="RefSeq" id="WP_200988755.1">
    <property type="nucleotide sequence ID" value="NZ_CP063311.1"/>
</dbReference>